<dbReference type="InterPro" id="IPR018541">
    <property type="entry name" value="Ftsk_gamma"/>
</dbReference>
<dbReference type="Gene3D" id="1.10.10.10">
    <property type="entry name" value="Winged helix-like DNA-binding domain superfamily/Winged helix DNA-binding domain"/>
    <property type="match status" value="1"/>
</dbReference>
<reference evidence="6 7" key="1">
    <citation type="submission" date="2018-05" db="EMBL/GenBank/DDBJ databases">
        <title>Draft Genome Sequences for a Diverse set of 7 Haemophilus Species.</title>
        <authorList>
            <person name="Nichols M."/>
            <person name="Topaz N."/>
            <person name="Wang X."/>
            <person name="Wang X."/>
            <person name="Boxrud D."/>
        </authorList>
    </citation>
    <scope>NUCLEOTIDE SEQUENCE [LARGE SCALE GENOMIC DNA]</scope>
    <source>
        <strain evidence="6 7">C2006002596</strain>
    </source>
</reference>
<dbReference type="InterPro" id="IPR027417">
    <property type="entry name" value="P-loop_NTPase"/>
</dbReference>
<dbReference type="Gene3D" id="3.40.50.300">
    <property type="entry name" value="P-loop containing nucleotide triphosphate hydrolases"/>
    <property type="match status" value="1"/>
</dbReference>
<dbReference type="Pfam" id="PF01580">
    <property type="entry name" value="FtsK_SpoIIIE"/>
    <property type="match status" value="1"/>
</dbReference>
<gene>
    <name evidence="6" type="ORF">DPV95_07135</name>
</gene>
<accession>A0AAQ0GYY5</accession>
<dbReference type="GO" id="GO:0003677">
    <property type="term" value="F:DNA binding"/>
    <property type="evidence" value="ECO:0007669"/>
    <property type="project" value="InterPro"/>
</dbReference>
<dbReference type="PANTHER" id="PTHR22683">
    <property type="entry name" value="SPORULATION PROTEIN RELATED"/>
    <property type="match status" value="1"/>
</dbReference>
<dbReference type="InterPro" id="IPR050206">
    <property type="entry name" value="FtsK/SpoIIIE/SftA"/>
</dbReference>
<sequence length="463" mass="51853">MFSDNLLFPTDLLDRHYNVKLPDMKKALSMFGITNANISYSIGPVVITYYIKLEFDRLEKESINQISDPTKWAKILNVRAVRMIPSEFGILSLEIPHNNHHTISLKEVIGSEVFINSNDKLPIALGVNPEGNPVVIDLAKTPHLLIGGGTGAGKSVCINTILISLLSRFDEKQLKLILIAPKIVELSPYNDIPHLITPVITDMKKAMQALKWCVDEIERRYQLLSLWEVRNIESYNQKICRLNAEGIAKDTFSPLPYIVIVIDEFANLMLTSGQQTEECIVRIAHKARAVGIHLILATQRPASDVITGVIRANIPSRIAFTVTSAVDSCTILDQRGAETLLGRGDMLYSGSGSPDLTRIHGAFISDEEIVAITDFWRLCGQTQYQENIFTEEVFSPVKTELDPLFDIVRKWVIETQTISISAIQRKFNLSFSRAAHIMDQLETEGIVSELSKLGKRQLLITEN</sequence>
<dbReference type="RefSeq" id="WP_053087308.1">
    <property type="nucleotide sequence ID" value="NZ_QEPT01000005.1"/>
</dbReference>
<feature type="binding site" evidence="4">
    <location>
        <begin position="148"/>
        <end position="155"/>
    </location>
    <ligand>
        <name>ATP</name>
        <dbReference type="ChEBI" id="CHEBI:30616"/>
    </ligand>
</feature>
<evidence type="ECO:0000256" key="1">
    <source>
        <dbReference type="ARBA" id="ARBA00020887"/>
    </source>
</evidence>
<keyword evidence="3 4" id="KW-0067">ATP-binding</keyword>
<evidence type="ECO:0000313" key="7">
    <source>
        <dbReference type="Proteomes" id="UP000253823"/>
    </source>
</evidence>
<organism evidence="6 7">
    <name type="scientific">Haemophilus parainfluenzae</name>
    <dbReference type="NCBI Taxonomy" id="729"/>
    <lineage>
        <taxon>Bacteria</taxon>
        <taxon>Pseudomonadati</taxon>
        <taxon>Pseudomonadota</taxon>
        <taxon>Gammaproteobacteria</taxon>
        <taxon>Pasteurellales</taxon>
        <taxon>Pasteurellaceae</taxon>
        <taxon>Haemophilus</taxon>
    </lineage>
</organism>
<evidence type="ECO:0000259" key="5">
    <source>
        <dbReference type="PROSITE" id="PS50901"/>
    </source>
</evidence>
<dbReference type="Proteomes" id="UP000253823">
    <property type="component" value="Unassembled WGS sequence"/>
</dbReference>
<keyword evidence="2 4" id="KW-0547">Nucleotide-binding</keyword>
<name>A0AAQ0GYY5_HAEPA</name>
<protein>
    <recommendedName>
        <fullName evidence="1">DNA translocase FtsK</fullName>
    </recommendedName>
</protein>
<evidence type="ECO:0000256" key="4">
    <source>
        <dbReference type="PROSITE-ProRule" id="PRU00289"/>
    </source>
</evidence>
<dbReference type="Pfam" id="PF09397">
    <property type="entry name" value="FtsK_gamma"/>
    <property type="match status" value="1"/>
</dbReference>
<dbReference type="PANTHER" id="PTHR22683:SF41">
    <property type="entry name" value="DNA TRANSLOCASE FTSK"/>
    <property type="match status" value="1"/>
</dbReference>
<dbReference type="InterPro" id="IPR002543">
    <property type="entry name" value="FtsK_dom"/>
</dbReference>
<proteinExistence type="predicted"/>
<dbReference type="SMART" id="SM00843">
    <property type="entry name" value="Ftsk_gamma"/>
    <property type="match status" value="1"/>
</dbReference>
<dbReference type="PROSITE" id="PS50901">
    <property type="entry name" value="FTSK"/>
    <property type="match status" value="1"/>
</dbReference>
<dbReference type="SUPFAM" id="SSF46785">
    <property type="entry name" value="Winged helix' DNA-binding domain"/>
    <property type="match status" value="1"/>
</dbReference>
<dbReference type="InterPro" id="IPR036388">
    <property type="entry name" value="WH-like_DNA-bd_sf"/>
</dbReference>
<feature type="domain" description="FtsK" evidence="5">
    <location>
        <begin position="131"/>
        <end position="329"/>
    </location>
</feature>
<evidence type="ECO:0000313" key="6">
    <source>
        <dbReference type="EMBL" id="RDE83623.1"/>
    </source>
</evidence>
<dbReference type="SUPFAM" id="SSF52540">
    <property type="entry name" value="P-loop containing nucleoside triphosphate hydrolases"/>
    <property type="match status" value="1"/>
</dbReference>
<dbReference type="AlphaFoldDB" id="A0AAQ0GYY5"/>
<comment type="caution">
    <text evidence="6">The sequence shown here is derived from an EMBL/GenBank/DDBJ whole genome shotgun (WGS) entry which is preliminary data.</text>
</comment>
<evidence type="ECO:0000256" key="2">
    <source>
        <dbReference type="ARBA" id="ARBA00022741"/>
    </source>
</evidence>
<dbReference type="InterPro" id="IPR036390">
    <property type="entry name" value="WH_DNA-bd_sf"/>
</dbReference>
<dbReference type="GO" id="GO:0005524">
    <property type="term" value="F:ATP binding"/>
    <property type="evidence" value="ECO:0007669"/>
    <property type="project" value="UniProtKB-UniRule"/>
</dbReference>
<dbReference type="EMBL" id="QEPT01000005">
    <property type="protein sequence ID" value="RDE83623.1"/>
    <property type="molecule type" value="Genomic_DNA"/>
</dbReference>
<evidence type="ECO:0000256" key="3">
    <source>
        <dbReference type="ARBA" id="ARBA00022840"/>
    </source>
</evidence>